<feature type="transmembrane region" description="Helical" evidence="1">
    <location>
        <begin position="145"/>
        <end position="164"/>
    </location>
</feature>
<feature type="transmembrane region" description="Helical" evidence="1">
    <location>
        <begin position="39"/>
        <end position="58"/>
    </location>
</feature>
<feature type="transmembrane region" description="Helical" evidence="1">
    <location>
        <begin position="12"/>
        <end position="32"/>
    </location>
</feature>
<feature type="transmembrane region" description="Helical" evidence="1">
    <location>
        <begin position="226"/>
        <end position="252"/>
    </location>
</feature>
<evidence type="ECO:0000313" key="3">
    <source>
        <dbReference type="Proteomes" id="UP001162640"/>
    </source>
</evidence>
<sequence>MYSAYDLDKFKNFWTMTLYPITLLSMAISFALKPRNNTYKYRAFLYFQFLSYWFSLVATSKNPYFYLAVDTPFVFFMLWVAEMTRASFATFSDEKLSVFLTQTVLKRALFFGLAQLVFLIFSSIQCDNESETWEQCNRTLYAQTGLGYFVVLGIGIKMVSEIAPKQYLDRHVVSMKKVLAMKLTVGEFVQFNLLLISAGCGMFLLGNYGAKGDFKSEAEQQGALTVATIGSGCLTLVGLWKFFVVFFSFCVFSEIAWGVRESRRGQALEVASHLLRIAAQLFLFSAALKLRATVGKLNDEDTETFLVDVIFKGGIQTLFSVLFLTFRTTKCIFEKGGLEQCKTTAACTTFISLYLMMWWGVKAVQGSIEKKWRHNFILSIEKIATMEGISFRRKLQGFMTLLSCICGIFLFSMVTAEDISMDQFSTAVTIVGFTGVFTSFVSFANEIYSRLKLISIQKGRRGSVKIVEEGKIPVKVTVTECASIFIQASVVFTTLYVGFLVCYAVTLEKKYWLIAYLVLPFTTISYILGFFMKPQRVDNKYRYFLKAHFLSFVLLSETAAALGDFRLGKTLSGCFAIGRCIMYGLFFRIGLRLRKAASQLPPEQLSRFLTKTVLLNGTACLGPIVFFSFETISCFIGQGSIDNGNCTNTSRAVLYLSSYLLIMTAMSIGSNSIALSAQRYSSWTYEEVATLKVRWWQKVQGGLLLSTALCSLYLLTALGVEGDENSLISLLGIVGGTTISAVVLMNILIWTQTHRRYLSEGRDDGGSEGEGAGASSFISTDDDLGGGMGGGGSNSFINALV</sequence>
<feature type="transmembrane region" description="Helical" evidence="1">
    <location>
        <begin position="395"/>
        <end position="414"/>
    </location>
</feature>
<reference evidence="3" key="1">
    <citation type="journal article" date="2023" name="Commun. Biol.">
        <title>Genome analysis of Parmales, the sister group of diatoms, reveals the evolutionary specialization of diatoms from phago-mixotrophs to photoautotrophs.</title>
        <authorList>
            <person name="Ban H."/>
            <person name="Sato S."/>
            <person name="Yoshikawa S."/>
            <person name="Yamada K."/>
            <person name="Nakamura Y."/>
            <person name="Ichinomiya M."/>
            <person name="Sato N."/>
            <person name="Blanc-Mathieu R."/>
            <person name="Endo H."/>
            <person name="Kuwata A."/>
            <person name="Ogata H."/>
        </authorList>
    </citation>
    <scope>NUCLEOTIDE SEQUENCE [LARGE SCALE GENOMIC DNA]</scope>
</reference>
<proteinExistence type="predicted"/>
<comment type="caution">
    <text evidence="2">The sequence shown here is derived from an EMBL/GenBank/DDBJ whole genome shotgun (WGS) entry which is preliminary data.</text>
</comment>
<dbReference type="Proteomes" id="UP001162640">
    <property type="component" value="Unassembled WGS sequence"/>
</dbReference>
<feature type="transmembrane region" description="Helical" evidence="1">
    <location>
        <begin position="484"/>
        <end position="506"/>
    </location>
</feature>
<feature type="transmembrane region" description="Helical" evidence="1">
    <location>
        <begin position="273"/>
        <end position="292"/>
    </location>
</feature>
<evidence type="ECO:0000313" key="2">
    <source>
        <dbReference type="EMBL" id="GMH76044.1"/>
    </source>
</evidence>
<feature type="transmembrane region" description="Helical" evidence="1">
    <location>
        <begin position="104"/>
        <end position="125"/>
    </location>
</feature>
<feature type="transmembrane region" description="Helical" evidence="1">
    <location>
        <begin position="185"/>
        <end position="206"/>
    </location>
</feature>
<keyword evidence="1" id="KW-1133">Transmembrane helix</keyword>
<feature type="transmembrane region" description="Helical" evidence="1">
    <location>
        <begin position="512"/>
        <end position="531"/>
    </location>
</feature>
<feature type="transmembrane region" description="Helical" evidence="1">
    <location>
        <begin position="569"/>
        <end position="591"/>
    </location>
</feature>
<keyword evidence="1" id="KW-0472">Membrane</keyword>
<dbReference type="AlphaFoldDB" id="A0A9W7AX55"/>
<feature type="transmembrane region" description="Helical" evidence="1">
    <location>
        <begin position="543"/>
        <end position="563"/>
    </location>
</feature>
<dbReference type="EMBL" id="BLQM01000215">
    <property type="protein sequence ID" value="GMH76044.1"/>
    <property type="molecule type" value="Genomic_DNA"/>
</dbReference>
<accession>A0A9W7AX55</accession>
<gene>
    <name evidence="2" type="ORF">TL16_g06953</name>
</gene>
<organism evidence="2 3">
    <name type="scientific">Triparma laevis f. inornata</name>
    <dbReference type="NCBI Taxonomy" id="1714386"/>
    <lineage>
        <taxon>Eukaryota</taxon>
        <taxon>Sar</taxon>
        <taxon>Stramenopiles</taxon>
        <taxon>Ochrophyta</taxon>
        <taxon>Bolidophyceae</taxon>
        <taxon>Parmales</taxon>
        <taxon>Triparmaceae</taxon>
        <taxon>Triparma</taxon>
    </lineage>
</organism>
<feature type="transmembrane region" description="Helical" evidence="1">
    <location>
        <begin position="702"/>
        <end position="720"/>
    </location>
</feature>
<feature type="transmembrane region" description="Helical" evidence="1">
    <location>
        <begin position="726"/>
        <end position="749"/>
    </location>
</feature>
<name>A0A9W7AX55_9STRA</name>
<feature type="transmembrane region" description="Helical" evidence="1">
    <location>
        <begin position="426"/>
        <end position="448"/>
    </location>
</feature>
<feature type="transmembrane region" description="Helical" evidence="1">
    <location>
        <begin position="304"/>
        <end position="326"/>
    </location>
</feature>
<feature type="transmembrane region" description="Helical" evidence="1">
    <location>
        <begin position="652"/>
        <end position="675"/>
    </location>
</feature>
<evidence type="ECO:0000256" key="1">
    <source>
        <dbReference type="SAM" id="Phobius"/>
    </source>
</evidence>
<feature type="transmembrane region" description="Helical" evidence="1">
    <location>
        <begin position="64"/>
        <end position="83"/>
    </location>
</feature>
<protein>
    <submittedName>
        <fullName evidence="2">Uncharacterized protein</fullName>
    </submittedName>
</protein>
<keyword evidence="1" id="KW-0812">Transmembrane</keyword>
<feature type="transmembrane region" description="Helical" evidence="1">
    <location>
        <begin position="612"/>
        <end position="632"/>
    </location>
</feature>